<evidence type="ECO:0000256" key="10">
    <source>
        <dbReference type="ARBA" id="ARBA00023288"/>
    </source>
</evidence>
<accession>A0A834HLS0</accession>
<dbReference type="CDD" id="cd00010">
    <property type="entry name" value="AAI_LTSS"/>
    <property type="match status" value="1"/>
</dbReference>
<evidence type="ECO:0000256" key="4">
    <source>
        <dbReference type="ARBA" id="ARBA00022475"/>
    </source>
</evidence>
<dbReference type="FunFam" id="1.10.110.10:FF:000001">
    <property type="entry name" value="Bifunctional inhibitor/lipid-transfer protein/seed storage 2S albumin superfamily protein"/>
    <property type="match status" value="1"/>
</dbReference>
<evidence type="ECO:0000256" key="5">
    <source>
        <dbReference type="ARBA" id="ARBA00022622"/>
    </source>
</evidence>
<evidence type="ECO:0000313" key="14">
    <source>
        <dbReference type="EMBL" id="KAF7153234.1"/>
    </source>
</evidence>
<dbReference type="GO" id="GO:0098552">
    <property type="term" value="C:side of membrane"/>
    <property type="evidence" value="ECO:0007669"/>
    <property type="project" value="UniProtKB-KW"/>
</dbReference>
<dbReference type="EMBL" id="WJXA01000001">
    <property type="protein sequence ID" value="KAF7153234.1"/>
    <property type="molecule type" value="Genomic_DNA"/>
</dbReference>
<dbReference type="GO" id="GO:0005886">
    <property type="term" value="C:plasma membrane"/>
    <property type="evidence" value="ECO:0007669"/>
    <property type="project" value="UniProtKB-SubCell"/>
</dbReference>
<reference evidence="14" key="1">
    <citation type="submission" date="2019-11" db="EMBL/GenBank/DDBJ databases">
        <authorList>
            <person name="Liu Y."/>
            <person name="Hou J."/>
            <person name="Li T.-Q."/>
            <person name="Guan C.-H."/>
            <person name="Wu X."/>
            <person name="Wu H.-Z."/>
            <person name="Ling F."/>
            <person name="Zhang R."/>
            <person name="Shi X.-G."/>
            <person name="Ren J.-P."/>
            <person name="Chen E.-F."/>
            <person name="Sun J.-M."/>
        </authorList>
    </citation>
    <scope>NUCLEOTIDE SEQUENCE</scope>
    <source>
        <strain evidence="14">Adult_tree_wgs_1</strain>
        <tissue evidence="14">Leaves</tissue>
    </source>
</reference>
<dbReference type="PANTHER" id="PTHR33044">
    <property type="entry name" value="BIFUNCTIONAL INHIBITOR/LIPID-TRANSFER PROTEIN/SEED STORAGE 2S ALBUMIN SUPERFAMILY PROTEIN-RELATED"/>
    <property type="match status" value="1"/>
</dbReference>
<dbReference type="InterPro" id="IPR000528">
    <property type="entry name" value="Plant_nsLTP"/>
</dbReference>
<comment type="caution">
    <text evidence="14">The sequence shown here is derived from an EMBL/GenBank/DDBJ whole genome shotgun (WGS) entry which is preliminary data.</text>
</comment>
<dbReference type="SUPFAM" id="SSF47699">
    <property type="entry name" value="Bifunctional inhibitor/lipid-transfer protein/seed storage 2S albumin"/>
    <property type="match status" value="1"/>
</dbReference>
<comment type="similarity">
    <text evidence="2">Belongs to the plant LTP family.</text>
</comment>
<dbReference type="InterPro" id="IPR043325">
    <property type="entry name" value="LTSS"/>
</dbReference>
<keyword evidence="8" id="KW-1015">Disulfide bond</keyword>
<keyword evidence="5" id="KW-0336">GPI-anchor</keyword>
<dbReference type="GO" id="GO:0008289">
    <property type="term" value="F:lipid binding"/>
    <property type="evidence" value="ECO:0007669"/>
    <property type="project" value="UniProtKB-KW"/>
</dbReference>
<feature type="region of interest" description="Disordered" evidence="11">
    <location>
        <begin position="105"/>
        <end position="132"/>
    </location>
</feature>
<keyword evidence="6 12" id="KW-0732">Signal</keyword>
<name>A0A834HLS0_RHOSS</name>
<keyword evidence="4" id="KW-1003">Cell membrane</keyword>
<keyword evidence="3" id="KW-0813">Transport</keyword>
<evidence type="ECO:0000256" key="7">
    <source>
        <dbReference type="ARBA" id="ARBA00023121"/>
    </source>
</evidence>
<dbReference type="Gene3D" id="1.10.110.10">
    <property type="entry name" value="Plant lipid-transfer and hydrophobic proteins"/>
    <property type="match status" value="1"/>
</dbReference>
<feature type="signal peptide" evidence="12">
    <location>
        <begin position="1"/>
        <end position="24"/>
    </location>
</feature>
<protein>
    <recommendedName>
        <fullName evidence="13">Bifunctional inhibitor/plant lipid transfer protein/seed storage helical domain-containing protein</fullName>
    </recommendedName>
</protein>
<evidence type="ECO:0000256" key="11">
    <source>
        <dbReference type="SAM" id="MobiDB-lite"/>
    </source>
</evidence>
<keyword evidence="7" id="KW-0446">Lipid-binding</keyword>
<gene>
    <name evidence="14" type="ORF">RHSIM_Rhsim01G0273200</name>
</gene>
<evidence type="ECO:0000259" key="13">
    <source>
        <dbReference type="SMART" id="SM00499"/>
    </source>
</evidence>
<evidence type="ECO:0000256" key="8">
    <source>
        <dbReference type="ARBA" id="ARBA00023157"/>
    </source>
</evidence>
<proteinExistence type="inferred from homology"/>
<sequence>MATRKMELVLTLVLFSVFWKGAMAQSSCTSVLISLSPCLDFIQGNTSTPSPACCSQLATVVGSQPECLCEVINNSSSLGININHTQALALPNACNVQTPPISRCNAATSPPASPTAAPGSPSGNGSKTVPSTGGNTTKLPFSLLFFLISVASYAWTSKTI</sequence>
<keyword evidence="10" id="KW-0449">Lipoprotein</keyword>
<dbReference type="GO" id="GO:0006869">
    <property type="term" value="P:lipid transport"/>
    <property type="evidence" value="ECO:0007669"/>
    <property type="project" value="InterPro"/>
</dbReference>
<feature type="chain" id="PRO_5032995293" description="Bifunctional inhibitor/plant lipid transfer protein/seed storage helical domain-containing protein" evidence="12">
    <location>
        <begin position="25"/>
        <end position="160"/>
    </location>
</feature>
<dbReference type="Proteomes" id="UP000626092">
    <property type="component" value="Unassembled WGS sequence"/>
</dbReference>
<evidence type="ECO:0000256" key="12">
    <source>
        <dbReference type="SAM" id="SignalP"/>
    </source>
</evidence>
<organism evidence="14 15">
    <name type="scientific">Rhododendron simsii</name>
    <name type="common">Sims's rhododendron</name>
    <dbReference type="NCBI Taxonomy" id="118357"/>
    <lineage>
        <taxon>Eukaryota</taxon>
        <taxon>Viridiplantae</taxon>
        <taxon>Streptophyta</taxon>
        <taxon>Embryophyta</taxon>
        <taxon>Tracheophyta</taxon>
        <taxon>Spermatophyta</taxon>
        <taxon>Magnoliopsida</taxon>
        <taxon>eudicotyledons</taxon>
        <taxon>Gunneridae</taxon>
        <taxon>Pentapetalae</taxon>
        <taxon>asterids</taxon>
        <taxon>Ericales</taxon>
        <taxon>Ericaceae</taxon>
        <taxon>Ericoideae</taxon>
        <taxon>Rhodoreae</taxon>
        <taxon>Rhododendron</taxon>
    </lineage>
</organism>
<comment type="subcellular location">
    <subcellularLocation>
        <location evidence="1">Cell membrane</location>
        <topology evidence="1">Lipid-anchor</topology>
        <topology evidence="1">GPI-anchor</topology>
    </subcellularLocation>
</comment>
<dbReference type="InterPro" id="IPR016140">
    <property type="entry name" value="Bifunc_inhib/LTP/seed_store"/>
</dbReference>
<dbReference type="Pfam" id="PF14368">
    <property type="entry name" value="LTP_2"/>
    <property type="match status" value="1"/>
</dbReference>
<evidence type="ECO:0000256" key="1">
    <source>
        <dbReference type="ARBA" id="ARBA00004609"/>
    </source>
</evidence>
<feature type="compositionally biased region" description="Low complexity" evidence="11">
    <location>
        <begin position="105"/>
        <end position="126"/>
    </location>
</feature>
<dbReference type="AlphaFoldDB" id="A0A834HLS0"/>
<dbReference type="PRINTS" id="PR00382">
    <property type="entry name" value="LIPIDTRNSFER"/>
</dbReference>
<keyword evidence="9" id="KW-0325">Glycoprotein</keyword>
<keyword evidence="5" id="KW-0472">Membrane</keyword>
<evidence type="ECO:0000313" key="15">
    <source>
        <dbReference type="Proteomes" id="UP000626092"/>
    </source>
</evidence>
<dbReference type="OrthoDB" id="911994at2759"/>
<evidence type="ECO:0000256" key="9">
    <source>
        <dbReference type="ARBA" id="ARBA00023180"/>
    </source>
</evidence>
<feature type="domain" description="Bifunctional inhibitor/plant lipid transfer protein/seed storage helical" evidence="13">
    <location>
        <begin position="28"/>
        <end position="104"/>
    </location>
</feature>
<evidence type="ECO:0000256" key="6">
    <source>
        <dbReference type="ARBA" id="ARBA00022729"/>
    </source>
</evidence>
<keyword evidence="15" id="KW-1185">Reference proteome</keyword>
<dbReference type="SMART" id="SM00499">
    <property type="entry name" value="AAI"/>
    <property type="match status" value="1"/>
</dbReference>
<evidence type="ECO:0000256" key="3">
    <source>
        <dbReference type="ARBA" id="ARBA00022448"/>
    </source>
</evidence>
<dbReference type="InterPro" id="IPR036312">
    <property type="entry name" value="Bifun_inhib/LTP/seed_sf"/>
</dbReference>
<evidence type="ECO:0000256" key="2">
    <source>
        <dbReference type="ARBA" id="ARBA00009748"/>
    </source>
</evidence>